<evidence type="ECO:0000313" key="1">
    <source>
        <dbReference type="EMBL" id="KAK3934323.1"/>
    </source>
</evidence>
<organism evidence="1 2">
    <name type="scientific">Diplogelasinospora grovesii</name>
    <dbReference type="NCBI Taxonomy" id="303347"/>
    <lineage>
        <taxon>Eukaryota</taxon>
        <taxon>Fungi</taxon>
        <taxon>Dikarya</taxon>
        <taxon>Ascomycota</taxon>
        <taxon>Pezizomycotina</taxon>
        <taxon>Sordariomycetes</taxon>
        <taxon>Sordariomycetidae</taxon>
        <taxon>Sordariales</taxon>
        <taxon>Diplogelasinosporaceae</taxon>
        <taxon>Diplogelasinospora</taxon>
    </lineage>
</organism>
<evidence type="ECO:0008006" key="3">
    <source>
        <dbReference type="Google" id="ProtNLM"/>
    </source>
</evidence>
<evidence type="ECO:0000313" key="2">
    <source>
        <dbReference type="Proteomes" id="UP001303473"/>
    </source>
</evidence>
<accession>A0AAN6RZA2</accession>
<dbReference type="Proteomes" id="UP001303473">
    <property type="component" value="Unassembled WGS sequence"/>
</dbReference>
<dbReference type="EMBL" id="MU854003">
    <property type="protein sequence ID" value="KAK3934323.1"/>
    <property type="molecule type" value="Genomic_DNA"/>
</dbReference>
<sequence>MGDQRLAVDQMGAAGRGARTFESLPPEILTSIIEYLVPNPPEIGETRPVDYERLSPGEPWFDFTRCRRGLRSMCRVSRRFRSMAQPLLYKVMAILEEESMILFFRTLYENPQYRHWPRYLSVHLTLTQEFVIRETRKCIARLLRTFKPRDEVEPSWIMSFIDEMLAFAATALGDPSHSAVDLDDMPQVIITFILWLVPRIETLLLQVPICDDDPDYTSLCLKMMELQAFTTRREAEEQSITSHPSFPLRRIETLCLQGDPELLMHFENEDCSCDVAEVWGVQVHPYAPLINCLPNLVTMEISGDDGMRVDHLDEDLMPITTPQPYLRRLRHIYLHDSVACPRDLSLILKNAPHLLTLYMSPRRTHNFWREYPEVDPDVDPDALDVALSKHGKHLRHLDVAWLDAAYFASRIGPAGRLASLPELRRLERLCIQLAVLYGDEAAAASMTPPLADLLPPSLLELAVEDWWWHYNDVYNTIEEWGPAKKLEHYHAQRNYRTFAVRMLLQFASNFRERLPRLRRVMLLCKIPWTWMVEGDNVPMDFHFTDVKEEFKRNGVEFVVEEM</sequence>
<name>A0AAN6RZA2_9PEZI</name>
<keyword evidence="2" id="KW-1185">Reference proteome</keyword>
<protein>
    <recommendedName>
        <fullName evidence="3">F-box domain-containing protein</fullName>
    </recommendedName>
</protein>
<comment type="caution">
    <text evidence="1">The sequence shown here is derived from an EMBL/GenBank/DDBJ whole genome shotgun (WGS) entry which is preliminary data.</text>
</comment>
<proteinExistence type="predicted"/>
<dbReference type="AlphaFoldDB" id="A0AAN6RZA2"/>
<gene>
    <name evidence="1" type="ORF">QBC46DRAFT_83060</name>
</gene>
<reference evidence="2" key="1">
    <citation type="journal article" date="2023" name="Mol. Phylogenet. Evol.">
        <title>Genome-scale phylogeny and comparative genomics of the fungal order Sordariales.</title>
        <authorList>
            <person name="Hensen N."/>
            <person name="Bonometti L."/>
            <person name="Westerberg I."/>
            <person name="Brannstrom I.O."/>
            <person name="Guillou S."/>
            <person name="Cros-Aarteil S."/>
            <person name="Calhoun S."/>
            <person name="Haridas S."/>
            <person name="Kuo A."/>
            <person name="Mondo S."/>
            <person name="Pangilinan J."/>
            <person name="Riley R."/>
            <person name="LaButti K."/>
            <person name="Andreopoulos B."/>
            <person name="Lipzen A."/>
            <person name="Chen C."/>
            <person name="Yan M."/>
            <person name="Daum C."/>
            <person name="Ng V."/>
            <person name="Clum A."/>
            <person name="Steindorff A."/>
            <person name="Ohm R.A."/>
            <person name="Martin F."/>
            <person name="Silar P."/>
            <person name="Natvig D.O."/>
            <person name="Lalanne C."/>
            <person name="Gautier V."/>
            <person name="Ament-Velasquez S.L."/>
            <person name="Kruys A."/>
            <person name="Hutchinson M.I."/>
            <person name="Powell A.J."/>
            <person name="Barry K."/>
            <person name="Miller A.N."/>
            <person name="Grigoriev I.V."/>
            <person name="Debuchy R."/>
            <person name="Gladieux P."/>
            <person name="Hiltunen Thoren M."/>
            <person name="Johannesson H."/>
        </authorList>
    </citation>
    <scope>NUCLEOTIDE SEQUENCE [LARGE SCALE GENOMIC DNA]</scope>
    <source>
        <strain evidence="2">CBS 340.73</strain>
    </source>
</reference>